<feature type="region of interest" description="Disordered" evidence="1">
    <location>
        <begin position="149"/>
        <end position="244"/>
    </location>
</feature>
<dbReference type="EMBL" id="LHPG02000004">
    <property type="protein sequence ID" value="PRW59404.1"/>
    <property type="molecule type" value="Genomic_DNA"/>
</dbReference>
<feature type="region of interest" description="Disordered" evidence="1">
    <location>
        <begin position="673"/>
        <end position="715"/>
    </location>
</feature>
<feature type="compositionally biased region" description="Low complexity" evidence="1">
    <location>
        <begin position="419"/>
        <end position="428"/>
    </location>
</feature>
<keyword evidence="3" id="KW-1185">Reference proteome</keyword>
<dbReference type="AlphaFoldDB" id="A0A2P6TZB3"/>
<feature type="compositionally biased region" description="Polar residues" evidence="1">
    <location>
        <begin position="687"/>
        <end position="698"/>
    </location>
</feature>
<name>A0A2P6TZB3_CHLSO</name>
<feature type="region of interest" description="Disordered" evidence="1">
    <location>
        <begin position="352"/>
        <end position="453"/>
    </location>
</feature>
<feature type="region of interest" description="Disordered" evidence="1">
    <location>
        <begin position="850"/>
        <end position="909"/>
    </location>
</feature>
<feature type="compositionally biased region" description="Gly residues" evidence="1">
    <location>
        <begin position="882"/>
        <end position="891"/>
    </location>
</feature>
<dbReference type="STRING" id="3076.A0A2P6TZB3"/>
<proteinExistence type="predicted"/>
<comment type="caution">
    <text evidence="2">The sequence shown here is derived from an EMBL/GenBank/DDBJ whole genome shotgun (WGS) entry which is preliminary data.</text>
</comment>
<feature type="compositionally biased region" description="Low complexity" evidence="1">
    <location>
        <begin position="360"/>
        <end position="372"/>
    </location>
</feature>
<evidence type="ECO:0000313" key="2">
    <source>
        <dbReference type="EMBL" id="PRW59404.1"/>
    </source>
</evidence>
<organism evidence="2 3">
    <name type="scientific">Chlorella sorokiniana</name>
    <name type="common">Freshwater green alga</name>
    <dbReference type="NCBI Taxonomy" id="3076"/>
    <lineage>
        <taxon>Eukaryota</taxon>
        <taxon>Viridiplantae</taxon>
        <taxon>Chlorophyta</taxon>
        <taxon>core chlorophytes</taxon>
        <taxon>Trebouxiophyceae</taxon>
        <taxon>Chlorellales</taxon>
        <taxon>Chlorellaceae</taxon>
        <taxon>Chlorella clade</taxon>
        <taxon>Chlorella</taxon>
    </lineage>
</organism>
<sequence>MVSAPARYARAVFSGSASSMDPPATVTLVLASDGRQFRCGLACKPHGCSLSGLRPVLQALGVAAGSQLRFARVAGGPPLSSGSRSDLRRPKLLFARAEGGEAEPLDTYKLHRPAATYTTHPQWQYLSGGDCSLEEACKLLADHGVAAEFLKPPPAAGGQSQGRGQPMPRQGQQGQQGQQQQQQQQQQHLHQHQQQQQQQQPGAGGGTPGQSGRGVEGRLGGSSGGGGGGGLPVAGAGRTSDRWQGLFPEDTGCYSVRLSPSLASGKGSDTTIPAAYVEAIAGTEQAPLMLTVTTPDGMQHSWHVRFYERQGLYYLCRVGATAATLGASAGDRLCIQPTDPAEAKVWLEREAAGAGVHPDAQQQQQPEQQAAASGSSGKRSRDTEDAWQPGSGNEGGSEGSYEGLSSSSGGSLEAERLLAGRLLSGGSRRPQKGRGSRVASTDKWSGLEEGEEDEGVYTLTLPAAAFKEGGSLKIHTPARYLKALFGEAPKVGQPATPITITALSRSFTCGMALYSRRKGCVLLGVELGSLLASLGAQLGDELQLQPAGEQQASRRSGGLPTNWRGLESEGTGRYSLVLSPIVVHREHRAGIPERYAVAVFGQSPAQLNQQKLAVTATTPADGRGGKLQLGGLTSLLSSLSAAAGDRLCFKPVGKLAATATLIPAAAAAAAGGGGVAGPEWQAAEPQLPQQQVGSTALPSTAAEPGQQKRGFSHSNWSALGPEVTDRYAVVLPSHAVSDCRVWVPDRYATAVFGHSPHQLNQDKLAVTVTAADETHSLTLSARHGSACQLSGMRSLLASLGAAAGDQLCFQPAGPLAAEVTLIKAAAAAAGGGTGEPAQQQLDEDGIEEMEYEEEAVEADWEQAEDAQGESLQPQHSPAADGGQSGAAGGWSGPPSQAAQQQHPTSAVSAEMSALLKTAEEHGCLPAGALATYQAKFDAHPSLDWQLMCRTTLRALVQERNWGAVGAWIQTVLPP</sequence>
<dbReference type="InterPro" id="IPR052145">
    <property type="entry name" value="Mediator/Homeobox_domain"/>
</dbReference>
<dbReference type="PANTHER" id="PTHR24330:SF19">
    <property type="entry name" value="MEDIATOR OF RNA POLYMERASE II TRANSCRIPTION SUBUNIT 29"/>
    <property type="match status" value="1"/>
</dbReference>
<feature type="compositionally biased region" description="Acidic residues" evidence="1">
    <location>
        <begin position="850"/>
        <end position="867"/>
    </location>
</feature>
<feature type="compositionally biased region" description="Low complexity" evidence="1">
    <location>
        <begin position="162"/>
        <end position="201"/>
    </location>
</feature>
<dbReference type="PANTHER" id="PTHR24330">
    <property type="entry name" value="HOMEOBOX PROTEIN BARH-LIKE"/>
    <property type="match status" value="1"/>
</dbReference>
<gene>
    <name evidence="2" type="ORF">C2E21_2307</name>
</gene>
<feature type="region of interest" description="Disordered" evidence="1">
    <location>
        <begin position="545"/>
        <end position="566"/>
    </location>
</feature>
<protein>
    <submittedName>
        <fullName evidence="2">Uncharacterized protein</fullName>
    </submittedName>
</protein>
<accession>A0A2P6TZB3</accession>
<dbReference type="Proteomes" id="UP000239899">
    <property type="component" value="Unassembled WGS sequence"/>
</dbReference>
<reference evidence="2 3" key="1">
    <citation type="journal article" date="2018" name="Plant J.">
        <title>Genome sequences of Chlorella sorokiniana UTEX 1602 and Micractinium conductrix SAG 241.80: implications to maltose excretion by a green alga.</title>
        <authorList>
            <person name="Arriola M.B."/>
            <person name="Velmurugan N."/>
            <person name="Zhang Y."/>
            <person name="Plunkett M.H."/>
            <person name="Hondzo H."/>
            <person name="Barney B.M."/>
        </authorList>
    </citation>
    <scope>NUCLEOTIDE SEQUENCE [LARGE SCALE GENOMIC DNA]</scope>
    <source>
        <strain evidence="3">UTEX 1602</strain>
    </source>
</reference>
<evidence type="ECO:0000313" key="3">
    <source>
        <dbReference type="Proteomes" id="UP000239899"/>
    </source>
</evidence>
<feature type="compositionally biased region" description="Gly residues" evidence="1">
    <location>
        <begin position="202"/>
        <end position="232"/>
    </location>
</feature>
<evidence type="ECO:0000256" key="1">
    <source>
        <dbReference type="SAM" id="MobiDB-lite"/>
    </source>
</evidence>
<feature type="compositionally biased region" description="Low complexity" evidence="1">
    <location>
        <begin position="399"/>
        <end position="412"/>
    </location>
</feature>
<dbReference type="OrthoDB" id="10641034at2759"/>